<comment type="caution">
    <text evidence="11">The sequence shown here is derived from an EMBL/GenBank/DDBJ whole genome shotgun (WGS) entry which is preliminary data.</text>
</comment>
<keyword evidence="4 9" id="KW-0032">Aminotransferase</keyword>
<dbReference type="InterPro" id="IPR015421">
    <property type="entry name" value="PyrdxlP-dep_Trfase_major"/>
</dbReference>
<comment type="subunit">
    <text evidence="3 9">Homodimer.</text>
</comment>
<comment type="catalytic activity">
    <reaction evidence="8 9">
        <text>L-histidinol phosphate + 2-oxoglutarate = 3-(imidazol-4-yl)-2-oxopropyl phosphate + L-glutamate</text>
        <dbReference type="Rhea" id="RHEA:23744"/>
        <dbReference type="ChEBI" id="CHEBI:16810"/>
        <dbReference type="ChEBI" id="CHEBI:29985"/>
        <dbReference type="ChEBI" id="CHEBI:57766"/>
        <dbReference type="ChEBI" id="CHEBI:57980"/>
        <dbReference type="EC" id="2.6.1.9"/>
    </reaction>
</comment>
<feature type="domain" description="Aminotransferase class I/classII large" evidence="10">
    <location>
        <begin position="31"/>
        <end position="353"/>
    </location>
</feature>
<dbReference type="Gene3D" id="3.90.1150.10">
    <property type="entry name" value="Aspartate Aminotransferase, domain 1"/>
    <property type="match status" value="1"/>
</dbReference>
<dbReference type="InterPro" id="IPR015422">
    <property type="entry name" value="PyrdxlP-dep_Trfase_small"/>
</dbReference>
<evidence type="ECO:0000313" key="11">
    <source>
        <dbReference type="EMBL" id="MRG86399.1"/>
    </source>
</evidence>
<dbReference type="AlphaFoldDB" id="A0A6G1X644"/>
<evidence type="ECO:0000256" key="4">
    <source>
        <dbReference type="ARBA" id="ARBA00022576"/>
    </source>
</evidence>
<dbReference type="EC" id="2.6.1.9" evidence="9"/>
<dbReference type="UniPathway" id="UPA00031">
    <property type="reaction ID" value="UER00012"/>
</dbReference>
<evidence type="ECO:0000256" key="3">
    <source>
        <dbReference type="ARBA" id="ARBA00011738"/>
    </source>
</evidence>
<evidence type="ECO:0000256" key="5">
    <source>
        <dbReference type="ARBA" id="ARBA00022679"/>
    </source>
</evidence>
<sequence length="361" mass="41244">MRTKQSIPALKPYQPGKSIDEVKKEHNLSRIVKLASNENVYGPSPHVIEKLGNFAQEIQLYPDGYAEKLRERVSEYLQVDMDQLIFGAGSDEIVQMICRTYLEAGTNTVMAHPTFPQYKHHATVEGAEVREVPVKDGHHQLEKMLQYIDENTRVVWLCTPNNPTGSYINEQELNHFVQECPKHVLIVIDEAYYEFVMSGDYPETIPYLKDHENMIILRTFSKAYGLAGYRIGYGVGSTDIIRYLNTIRGPFNVSSIGQYAALVALEDQDYIEQIRQLNAKTRKQVERFCKENDLAYDQSETNFLLIHLPKSGLEVSEQLLSNGFIVRPGELLGVEQSMRVTIGKEEDMKEFTSVLQNCLQN</sequence>
<feature type="modified residue" description="N6-(pyridoxal phosphate)lysine" evidence="9">
    <location>
        <position position="222"/>
    </location>
</feature>
<dbReference type="OrthoDB" id="9813612at2"/>
<dbReference type="PANTHER" id="PTHR43643">
    <property type="entry name" value="HISTIDINOL-PHOSPHATE AMINOTRANSFERASE 2"/>
    <property type="match status" value="1"/>
</dbReference>
<keyword evidence="9" id="KW-0028">Amino-acid biosynthesis</keyword>
<keyword evidence="5 9" id="KW-0808">Transferase</keyword>
<evidence type="ECO:0000256" key="6">
    <source>
        <dbReference type="ARBA" id="ARBA00022898"/>
    </source>
</evidence>
<evidence type="ECO:0000256" key="8">
    <source>
        <dbReference type="ARBA" id="ARBA00047481"/>
    </source>
</evidence>
<dbReference type="GO" id="GO:0000105">
    <property type="term" value="P:L-histidine biosynthetic process"/>
    <property type="evidence" value="ECO:0007669"/>
    <property type="project" value="UniProtKB-UniRule"/>
</dbReference>
<dbReference type="CDD" id="cd00609">
    <property type="entry name" value="AAT_like"/>
    <property type="match status" value="1"/>
</dbReference>
<proteinExistence type="inferred from homology"/>
<dbReference type="GO" id="GO:0004400">
    <property type="term" value="F:histidinol-phosphate transaminase activity"/>
    <property type="evidence" value="ECO:0007669"/>
    <property type="project" value="UniProtKB-UniRule"/>
</dbReference>
<comment type="similarity">
    <text evidence="9">Belongs to the class-II pyridoxal-phosphate-dependent aminotransferase family. Histidinol-phosphate aminotransferase subfamily.</text>
</comment>
<dbReference type="InterPro" id="IPR004839">
    <property type="entry name" value="Aminotransferase_I/II_large"/>
</dbReference>
<evidence type="ECO:0000256" key="9">
    <source>
        <dbReference type="HAMAP-Rule" id="MF_01023"/>
    </source>
</evidence>
<dbReference type="HAMAP" id="MF_01023">
    <property type="entry name" value="HisC_aminotrans_2"/>
    <property type="match status" value="1"/>
</dbReference>
<organism evidence="11 12">
    <name type="scientific">Salinibacillus xinjiangensis</name>
    <dbReference type="NCBI Taxonomy" id="1229268"/>
    <lineage>
        <taxon>Bacteria</taxon>
        <taxon>Bacillati</taxon>
        <taxon>Bacillota</taxon>
        <taxon>Bacilli</taxon>
        <taxon>Bacillales</taxon>
        <taxon>Bacillaceae</taxon>
        <taxon>Salinibacillus</taxon>
    </lineage>
</organism>
<evidence type="ECO:0000256" key="7">
    <source>
        <dbReference type="ARBA" id="ARBA00023102"/>
    </source>
</evidence>
<dbReference type="PANTHER" id="PTHR43643:SF3">
    <property type="entry name" value="HISTIDINOL-PHOSPHATE AMINOTRANSFERASE"/>
    <property type="match status" value="1"/>
</dbReference>
<dbReference type="EMBL" id="WJNH01000005">
    <property type="protein sequence ID" value="MRG86399.1"/>
    <property type="molecule type" value="Genomic_DNA"/>
</dbReference>
<evidence type="ECO:0000313" key="12">
    <source>
        <dbReference type="Proteomes" id="UP000480185"/>
    </source>
</evidence>
<dbReference type="SUPFAM" id="SSF53383">
    <property type="entry name" value="PLP-dependent transferases"/>
    <property type="match status" value="1"/>
</dbReference>
<name>A0A6G1X644_9BACI</name>
<keyword evidence="6 9" id="KW-0663">Pyridoxal phosphate</keyword>
<dbReference type="Proteomes" id="UP000480185">
    <property type="component" value="Unassembled WGS sequence"/>
</dbReference>
<dbReference type="Pfam" id="PF00155">
    <property type="entry name" value="Aminotran_1_2"/>
    <property type="match status" value="1"/>
</dbReference>
<dbReference type="InterPro" id="IPR005861">
    <property type="entry name" value="HisP_aminotrans"/>
</dbReference>
<evidence type="ECO:0000259" key="10">
    <source>
        <dbReference type="Pfam" id="PF00155"/>
    </source>
</evidence>
<dbReference type="Gene3D" id="3.40.640.10">
    <property type="entry name" value="Type I PLP-dependent aspartate aminotransferase-like (Major domain)"/>
    <property type="match status" value="1"/>
</dbReference>
<evidence type="ECO:0000256" key="1">
    <source>
        <dbReference type="ARBA" id="ARBA00001933"/>
    </source>
</evidence>
<keyword evidence="12" id="KW-1185">Reference proteome</keyword>
<accession>A0A6G1X644</accession>
<dbReference type="GO" id="GO:0030170">
    <property type="term" value="F:pyridoxal phosphate binding"/>
    <property type="evidence" value="ECO:0007669"/>
    <property type="project" value="InterPro"/>
</dbReference>
<comment type="cofactor">
    <cofactor evidence="1 9">
        <name>pyridoxal 5'-phosphate</name>
        <dbReference type="ChEBI" id="CHEBI:597326"/>
    </cofactor>
</comment>
<dbReference type="PROSITE" id="PS00599">
    <property type="entry name" value="AA_TRANSFER_CLASS_2"/>
    <property type="match status" value="1"/>
</dbReference>
<dbReference type="NCBIfam" id="TIGR01141">
    <property type="entry name" value="hisC"/>
    <property type="match status" value="1"/>
</dbReference>
<dbReference type="InterPro" id="IPR050106">
    <property type="entry name" value="HistidinolP_aminotransfase"/>
</dbReference>
<dbReference type="InterPro" id="IPR001917">
    <property type="entry name" value="Aminotrans_II_pyridoxalP_BS"/>
</dbReference>
<comment type="pathway">
    <text evidence="2 9">Amino-acid biosynthesis; L-histidine biosynthesis; L-histidine from 5-phospho-alpha-D-ribose 1-diphosphate: step 7/9.</text>
</comment>
<reference evidence="11 12" key="1">
    <citation type="submission" date="2019-11" db="EMBL/GenBank/DDBJ databases">
        <authorList>
            <person name="Li J."/>
        </authorList>
    </citation>
    <scope>NUCLEOTIDE SEQUENCE [LARGE SCALE GENOMIC DNA]</scope>
    <source>
        <strain evidence="11 12">J4</strain>
    </source>
</reference>
<keyword evidence="7 9" id="KW-0368">Histidine biosynthesis</keyword>
<dbReference type="InterPro" id="IPR015424">
    <property type="entry name" value="PyrdxlP-dep_Trfase"/>
</dbReference>
<gene>
    <name evidence="9" type="primary">hisC</name>
    <name evidence="11" type="ORF">GH754_08660</name>
</gene>
<dbReference type="RefSeq" id="WP_153728322.1">
    <property type="nucleotide sequence ID" value="NZ_WJNH01000005.1"/>
</dbReference>
<evidence type="ECO:0000256" key="2">
    <source>
        <dbReference type="ARBA" id="ARBA00005011"/>
    </source>
</evidence>
<protein>
    <recommendedName>
        <fullName evidence="9">Histidinol-phosphate aminotransferase</fullName>
        <ecNumber evidence="9">2.6.1.9</ecNumber>
    </recommendedName>
    <alternativeName>
        <fullName evidence="9">Imidazole acetol-phosphate transaminase</fullName>
    </alternativeName>
</protein>